<dbReference type="EMBL" id="LAZR01028554">
    <property type="protein sequence ID" value="KKL62241.1"/>
    <property type="molecule type" value="Genomic_DNA"/>
</dbReference>
<reference evidence="1" key="1">
    <citation type="journal article" date="2015" name="Nature">
        <title>Complex archaea that bridge the gap between prokaryotes and eukaryotes.</title>
        <authorList>
            <person name="Spang A."/>
            <person name="Saw J.H."/>
            <person name="Jorgensen S.L."/>
            <person name="Zaremba-Niedzwiedzka K."/>
            <person name="Martijn J."/>
            <person name="Lind A.E."/>
            <person name="van Eijk R."/>
            <person name="Schleper C."/>
            <person name="Guy L."/>
            <person name="Ettema T.J."/>
        </authorList>
    </citation>
    <scope>NUCLEOTIDE SEQUENCE</scope>
</reference>
<sequence>MIIIWSRIFGRKPPARYTASSLRASRPWRTWSLTYTGMRTSFRTVRTTWRKIPRSTWEYIRRIVTLTSPAANHSLILYIRCFILAVIDYEISHDHIQIPTCGVCTGHTEFLTRCSHTDNTCTVAENLTTTRGYSRM</sequence>
<accession>A0A0F9E7Q4</accession>
<proteinExistence type="predicted"/>
<gene>
    <name evidence="1" type="ORF">LCGC14_2187160</name>
</gene>
<evidence type="ECO:0000313" key="1">
    <source>
        <dbReference type="EMBL" id="KKL62241.1"/>
    </source>
</evidence>
<organism evidence="1">
    <name type="scientific">marine sediment metagenome</name>
    <dbReference type="NCBI Taxonomy" id="412755"/>
    <lineage>
        <taxon>unclassified sequences</taxon>
        <taxon>metagenomes</taxon>
        <taxon>ecological metagenomes</taxon>
    </lineage>
</organism>
<comment type="caution">
    <text evidence="1">The sequence shown here is derived from an EMBL/GenBank/DDBJ whole genome shotgun (WGS) entry which is preliminary data.</text>
</comment>
<dbReference type="AlphaFoldDB" id="A0A0F9E7Q4"/>
<protein>
    <submittedName>
        <fullName evidence="1">Uncharacterized protein</fullName>
    </submittedName>
</protein>
<name>A0A0F9E7Q4_9ZZZZ</name>